<evidence type="ECO:0000313" key="3">
    <source>
        <dbReference type="Proteomes" id="UP001345963"/>
    </source>
</evidence>
<dbReference type="Proteomes" id="UP001345963">
    <property type="component" value="Unassembled WGS sequence"/>
</dbReference>
<feature type="region of interest" description="Disordered" evidence="1">
    <location>
        <begin position="132"/>
        <end position="160"/>
    </location>
</feature>
<organism evidence="2 3">
    <name type="scientific">Ataeniobius toweri</name>
    <dbReference type="NCBI Taxonomy" id="208326"/>
    <lineage>
        <taxon>Eukaryota</taxon>
        <taxon>Metazoa</taxon>
        <taxon>Chordata</taxon>
        <taxon>Craniata</taxon>
        <taxon>Vertebrata</taxon>
        <taxon>Euteleostomi</taxon>
        <taxon>Actinopterygii</taxon>
        <taxon>Neopterygii</taxon>
        <taxon>Teleostei</taxon>
        <taxon>Neoteleostei</taxon>
        <taxon>Acanthomorphata</taxon>
        <taxon>Ovalentaria</taxon>
        <taxon>Atherinomorphae</taxon>
        <taxon>Cyprinodontiformes</taxon>
        <taxon>Goodeidae</taxon>
        <taxon>Ataeniobius</taxon>
    </lineage>
</organism>
<proteinExistence type="predicted"/>
<keyword evidence="3" id="KW-1185">Reference proteome</keyword>
<gene>
    <name evidence="2" type="ORF">ATANTOWER_026138</name>
</gene>
<sequence>MPTPPLCPPYSPSFSSFLLISSLLYSSSFPLHLPSYCSSSLPLFSPSSSFALSLLPSLSPPFLPFSSCRFKLPCHLQDEEVLEEEVEDGTRERTSTTSKEEVSKTMTTWGGGVEAAAVVLATGREEVEEWVASETYRPAEERQTSGNHLKRSVHSGPASS</sequence>
<accession>A0ABU7AR27</accession>
<feature type="compositionally biased region" description="Basic and acidic residues" evidence="1">
    <location>
        <begin position="88"/>
        <end position="103"/>
    </location>
</feature>
<feature type="region of interest" description="Disordered" evidence="1">
    <location>
        <begin position="83"/>
        <end position="107"/>
    </location>
</feature>
<evidence type="ECO:0000256" key="1">
    <source>
        <dbReference type="SAM" id="MobiDB-lite"/>
    </source>
</evidence>
<evidence type="ECO:0000313" key="2">
    <source>
        <dbReference type="EMBL" id="MED6240697.1"/>
    </source>
</evidence>
<reference evidence="2 3" key="1">
    <citation type="submission" date="2021-07" db="EMBL/GenBank/DDBJ databases">
        <authorList>
            <person name="Palmer J.M."/>
        </authorList>
    </citation>
    <scope>NUCLEOTIDE SEQUENCE [LARGE SCALE GENOMIC DNA]</scope>
    <source>
        <strain evidence="2 3">AT_MEX2019</strain>
        <tissue evidence="2">Muscle</tissue>
    </source>
</reference>
<comment type="caution">
    <text evidence="2">The sequence shown here is derived from an EMBL/GenBank/DDBJ whole genome shotgun (WGS) entry which is preliminary data.</text>
</comment>
<dbReference type="EMBL" id="JAHUTI010025815">
    <property type="protein sequence ID" value="MED6240697.1"/>
    <property type="molecule type" value="Genomic_DNA"/>
</dbReference>
<name>A0ABU7AR27_9TELE</name>
<protein>
    <submittedName>
        <fullName evidence="2">Uncharacterized protein</fullName>
    </submittedName>
</protein>